<accession>A0A0D7AC50</accession>
<reference evidence="1 2" key="1">
    <citation type="journal article" date="2015" name="Fungal Genet. Biol.">
        <title>Evolution of novel wood decay mechanisms in Agaricales revealed by the genome sequences of Fistulina hepatica and Cylindrobasidium torrendii.</title>
        <authorList>
            <person name="Floudas D."/>
            <person name="Held B.W."/>
            <person name="Riley R."/>
            <person name="Nagy L.G."/>
            <person name="Koehler G."/>
            <person name="Ransdell A.S."/>
            <person name="Younus H."/>
            <person name="Chow J."/>
            <person name="Chiniquy J."/>
            <person name="Lipzen A."/>
            <person name="Tritt A."/>
            <person name="Sun H."/>
            <person name="Haridas S."/>
            <person name="LaButti K."/>
            <person name="Ohm R.A."/>
            <person name="Kues U."/>
            <person name="Blanchette R.A."/>
            <person name="Grigoriev I.V."/>
            <person name="Minto R.E."/>
            <person name="Hibbett D.S."/>
        </authorList>
    </citation>
    <scope>NUCLEOTIDE SEQUENCE [LARGE SCALE GENOMIC DNA]</scope>
    <source>
        <strain evidence="1 2">ATCC 64428</strain>
    </source>
</reference>
<protein>
    <recommendedName>
        <fullName evidence="3">F-box domain-containing protein</fullName>
    </recommendedName>
</protein>
<keyword evidence="2" id="KW-1185">Reference proteome</keyword>
<gene>
    <name evidence="1" type="ORF">FISHEDRAFT_59061</name>
</gene>
<dbReference type="AlphaFoldDB" id="A0A0D7AC50"/>
<sequence length="441" mass="50134">MSAKAAYELAHAHRFHLSTLPTELWMAILREATRINTIPSADNVLWQIGGTNGLARWAGSASHDALCRSMVTRRSIVLVCVAWNDIATPFLYEWIYVRRIRRLLALDAILSAEATVRRKPLAQYVRRLDVATRELLGERHFDAFIRIVRSLTHLEIFHAFVWHSSYFPSSCLSDLVRPSASTLKVFNLYVWGQSLAPSTPSGSVLQLTMPHLQRCMIHGHLPLQLGIASVTLTAPLLTTLEFPYGFYTNESPRSIVFEGIQNTAPLHLIVNFSPLMDTFLLGETFLATNGARLTSIEFVLDRNCCIARIIRFLRRECPRLATLMLAYYKWENAGVDLTTICVADPGMPESLETLGLRTQMFQSRASHFKKVASALEIMTAPRLQSVKLTEYRDIQHLIRYQKAQFLNLLCVVEARGWRLEDKIGNRLCSDMDIAWLECNHF</sequence>
<dbReference type="EMBL" id="KN881851">
    <property type="protein sequence ID" value="KIY48250.1"/>
    <property type="molecule type" value="Genomic_DNA"/>
</dbReference>
<evidence type="ECO:0000313" key="1">
    <source>
        <dbReference type="EMBL" id="KIY48250.1"/>
    </source>
</evidence>
<organism evidence="1 2">
    <name type="scientific">Fistulina hepatica ATCC 64428</name>
    <dbReference type="NCBI Taxonomy" id="1128425"/>
    <lineage>
        <taxon>Eukaryota</taxon>
        <taxon>Fungi</taxon>
        <taxon>Dikarya</taxon>
        <taxon>Basidiomycota</taxon>
        <taxon>Agaricomycotina</taxon>
        <taxon>Agaricomycetes</taxon>
        <taxon>Agaricomycetidae</taxon>
        <taxon>Agaricales</taxon>
        <taxon>Fistulinaceae</taxon>
        <taxon>Fistulina</taxon>
    </lineage>
</organism>
<dbReference type="OrthoDB" id="3256525at2759"/>
<evidence type="ECO:0000313" key="2">
    <source>
        <dbReference type="Proteomes" id="UP000054144"/>
    </source>
</evidence>
<dbReference type="Proteomes" id="UP000054144">
    <property type="component" value="Unassembled WGS sequence"/>
</dbReference>
<proteinExistence type="predicted"/>
<name>A0A0D7AC50_9AGAR</name>
<evidence type="ECO:0008006" key="3">
    <source>
        <dbReference type="Google" id="ProtNLM"/>
    </source>
</evidence>